<reference evidence="1 2" key="1">
    <citation type="submission" date="2015-09" db="EMBL/GenBank/DDBJ databases">
        <authorList>
            <consortium name="Pathogen Informatics"/>
        </authorList>
    </citation>
    <scope>NUCLEOTIDE SEQUENCE [LARGE SCALE GENOMIC DNA]</scope>
    <source>
        <strain evidence="1 2">2789STDY5834957</strain>
    </source>
</reference>
<protein>
    <submittedName>
        <fullName evidence="1">Uncharacterized protein</fullName>
    </submittedName>
</protein>
<dbReference type="Proteomes" id="UP000095762">
    <property type="component" value="Unassembled WGS sequence"/>
</dbReference>
<dbReference type="AlphaFoldDB" id="A0A174PEE7"/>
<evidence type="ECO:0000313" key="2">
    <source>
        <dbReference type="Proteomes" id="UP000095762"/>
    </source>
</evidence>
<name>A0A174PEE7_9FIRM</name>
<dbReference type="EMBL" id="CZBP01000001">
    <property type="protein sequence ID" value="CUP57190.1"/>
    <property type="molecule type" value="Genomic_DNA"/>
</dbReference>
<sequence length="180" mass="20804">MILYKNVDICDLKSIMEKGILSLDACGNNNWDDGKRGENSTSVVYLFQPLTKENSFPEYGAALLEIDCSADRSEMPDFDVHKGKYEEYITEQVLPSQIRRIFIPKIFRPYIEAPINLDICWCQMEADYYGDGGLEKCSSEILEQFARTAPFMSAKAFNFFRGMNKDRTMIDLYNIIYSFE</sequence>
<dbReference type="RefSeq" id="WP_055059061.1">
    <property type="nucleotide sequence ID" value="NZ_CZBP01000001.1"/>
</dbReference>
<proteinExistence type="predicted"/>
<accession>A0A174PEE7</accession>
<gene>
    <name evidence="1" type="ORF">ERS852569_00013</name>
</gene>
<evidence type="ECO:0000313" key="1">
    <source>
        <dbReference type="EMBL" id="CUP57190.1"/>
    </source>
</evidence>
<organism evidence="1 2">
    <name type="scientific">Blautia obeum</name>
    <dbReference type="NCBI Taxonomy" id="40520"/>
    <lineage>
        <taxon>Bacteria</taxon>
        <taxon>Bacillati</taxon>
        <taxon>Bacillota</taxon>
        <taxon>Clostridia</taxon>
        <taxon>Lachnospirales</taxon>
        <taxon>Lachnospiraceae</taxon>
        <taxon>Blautia</taxon>
    </lineage>
</organism>